<dbReference type="InterPro" id="IPR046349">
    <property type="entry name" value="C1-like_sf"/>
</dbReference>
<protein>
    <recommendedName>
        <fullName evidence="9">CCHC-type domain-containing protein</fullName>
    </recommendedName>
</protein>
<gene>
    <name evidence="8" type="ORF">FSB_LOCUS24702</name>
</gene>
<evidence type="ECO:0000256" key="2">
    <source>
        <dbReference type="ARBA" id="ARBA00022737"/>
    </source>
</evidence>
<dbReference type="PANTHER" id="PTHR11439:SF470">
    <property type="entry name" value="CYSTEINE-RICH RLK (RECEPTOR-LIKE PROTEIN KINASE) 8"/>
    <property type="match status" value="1"/>
</dbReference>
<dbReference type="GO" id="GO:0003676">
    <property type="term" value="F:nucleic acid binding"/>
    <property type="evidence" value="ECO:0007669"/>
    <property type="project" value="InterPro"/>
</dbReference>
<sequence>MAKEHNPGVHTTDKPGKHHHTVALPTNNDAVKSFLVGGRLITNKTPDGNKILAILSKAWKTKSKVIAVYRGENDFHFSFESKKDRRSILSLGPWFVEGQMIVLKRWKTQTPFNKIDFTTNYFWVQAHNLPPNKMSRESAEIIGNQVGKFRDFDDPKKESFGCGTFLRLKIKFNITESLPSGIYMDCQPDADIWIAFKYEKLQDFCYACGKLGHEEQDCLSPLSLNNACERFGPWMKLNDSSQSHKSLTIHKNVAPSTTMDSTRRKQFMSEPRLPHLHAKGTPGQGLFSPSDTTLQLKGFCDSYWASCPDTRRSITEFCIFLGDSLISWRSKKQTVVSLSSAEYRAMAVATCELTWLLALLQDLCIPHPTASVLFCDNQAALHITANLKATKKGKTCTTSHPEYELKLKNYDKPYICNGCKEHGFGKRYRCEECDYELHKDCMFTTPTTSHKFFRNSTFKFYKQPPRECNKRYCKRYCDDCKRYCDACGKHVQRFRLPLPETGKDLHPCCRNLKNELEN</sequence>
<keyword evidence="4" id="KW-0863">Zinc-finger</keyword>
<organism evidence="8">
    <name type="scientific">Fagus sylvatica</name>
    <name type="common">Beechnut</name>
    <dbReference type="NCBI Taxonomy" id="28930"/>
    <lineage>
        <taxon>Eukaryota</taxon>
        <taxon>Viridiplantae</taxon>
        <taxon>Streptophyta</taxon>
        <taxon>Embryophyta</taxon>
        <taxon>Tracheophyta</taxon>
        <taxon>Spermatophyta</taxon>
        <taxon>Magnoliopsida</taxon>
        <taxon>eudicotyledons</taxon>
        <taxon>Gunneridae</taxon>
        <taxon>Pentapetalae</taxon>
        <taxon>rosids</taxon>
        <taxon>fabids</taxon>
        <taxon>Fagales</taxon>
        <taxon>Fagaceae</taxon>
        <taxon>Fagus</taxon>
    </lineage>
</organism>
<evidence type="ECO:0000256" key="4">
    <source>
        <dbReference type="PROSITE-ProRule" id="PRU00047"/>
    </source>
</evidence>
<dbReference type="GO" id="GO:0008270">
    <property type="term" value="F:zinc ion binding"/>
    <property type="evidence" value="ECO:0007669"/>
    <property type="project" value="UniProtKB-KW"/>
</dbReference>
<feature type="region of interest" description="Disordered" evidence="5">
    <location>
        <begin position="1"/>
        <end position="23"/>
    </location>
</feature>
<feature type="compositionally biased region" description="Basic and acidic residues" evidence="5">
    <location>
        <begin position="1"/>
        <end position="15"/>
    </location>
</feature>
<dbReference type="PANTHER" id="PTHR11439">
    <property type="entry name" value="GAG-POL-RELATED RETROTRANSPOSON"/>
    <property type="match status" value="1"/>
</dbReference>
<feature type="domain" description="Phorbol-ester/DAG-type" evidence="6">
    <location>
        <begin position="402"/>
        <end position="449"/>
    </location>
</feature>
<dbReference type="Pfam" id="PF14111">
    <property type="entry name" value="DUF4283"/>
    <property type="match status" value="1"/>
</dbReference>
<accession>A0A2N9GBI4</accession>
<evidence type="ECO:0000259" key="6">
    <source>
        <dbReference type="PROSITE" id="PS50081"/>
    </source>
</evidence>
<dbReference type="EMBL" id="OIVN01001705">
    <property type="protein sequence ID" value="SPC96820.1"/>
    <property type="molecule type" value="Genomic_DNA"/>
</dbReference>
<dbReference type="CDD" id="cd09272">
    <property type="entry name" value="RNase_HI_RT_Ty1"/>
    <property type="match status" value="1"/>
</dbReference>
<dbReference type="PROSITE" id="PS50081">
    <property type="entry name" value="ZF_DAG_PE_2"/>
    <property type="match status" value="1"/>
</dbReference>
<feature type="domain" description="CCHC-type" evidence="7">
    <location>
        <begin position="205"/>
        <end position="218"/>
    </location>
</feature>
<evidence type="ECO:0000256" key="5">
    <source>
        <dbReference type="SAM" id="MobiDB-lite"/>
    </source>
</evidence>
<proteinExistence type="predicted"/>
<dbReference type="Gene3D" id="3.30.60.20">
    <property type="match status" value="1"/>
</dbReference>
<keyword evidence="2" id="KW-0677">Repeat</keyword>
<dbReference type="Pfam" id="PF03107">
    <property type="entry name" value="C1_2"/>
    <property type="match status" value="1"/>
</dbReference>
<dbReference type="SUPFAM" id="SSF57889">
    <property type="entry name" value="Cysteine-rich domain"/>
    <property type="match status" value="1"/>
</dbReference>
<evidence type="ECO:0008006" key="9">
    <source>
        <dbReference type="Google" id="ProtNLM"/>
    </source>
</evidence>
<keyword evidence="1" id="KW-0479">Metal-binding</keyword>
<evidence type="ECO:0000313" key="8">
    <source>
        <dbReference type="EMBL" id="SPC96820.1"/>
    </source>
</evidence>
<keyword evidence="3" id="KW-0862">Zinc</keyword>
<dbReference type="InterPro" id="IPR025558">
    <property type="entry name" value="DUF4283"/>
</dbReference>
<dbReference type="Pfam" id="PF14392">
    <property type="entry name" value="zf-CCHC_4"/>
    <property type="match status" value="1"/>
</dbReference>
<reference evidence="8" key="1">
    <citation type="submission" date="2018-02" db="EMBL/GenBank/DDBJ databases">
        <authorList>
            <person name="Cohen D.B."/>
            <person name="Kent A.D."/>
        </authorList>
    </citation>
    <scope>NUCLEOTIDE SEQUENCE</scope>
</reference>
<dbReference type="InterPro" id="IPR004146">
    <property type="entry name" value="DC1"/>
</dbReference>
<dbReference type="InterPro" id="IPR025836">
    <property type="entry name" value="Zn_knuckle_CX2CX4HX4C"/>
</dbReference>
<dbReference type="PROSITE" id="PS50158">
    <property type="entry name" value="ZF_CCHC"/>
    <property type="match status" value="1"/>
</dbReference>
<dbReference type="AlphaFoldDB" id="A0A2N9GBI4"/>
<name>A0A2N9GBI4_FAGSY</name>
<evidence type="ECO:0000256" key="1">
    <source>
        <dbReference type="ARBA" id="ARBA00022723"/>
    </source>
</evidence>
<evidence type="ECO:0000259" key="7">
    <source>
        <dbReference type="PROSITE" id="PS50158"/>
    </source>
</evidence>
<dbReference type="InterPro" id="IPR002219">
    <property type="entry name" value="PKC_DAG/PE"/>
</dbReference>
<dbReference type="InterPro" id="IPR001878">
    <property type="entry name" value="Znf_CCHC"/>
</dbReference>
<evidence type="ECO:0000256" key="3">
    <source>
        <dbReference type="ARBA" id="ARBA00022833"/>
    </source>
</evidence>